<dbReference type="InterPro" id="IPR022002">
    <property type="entry name" value="ChsH2_Znr"/>
</dbReference>
<evidence type="ECO:0000259" key="1">
    <source>
        <dbReference type="Pfam" id="PF12172"/>
    </source>
</evidence>
<dbReference type="AlphaFoldDB" id="A0A3N0CHU8"/>
<accession>A0A3N0CHU8</accession>
<gene>
    <name evidence="2" type="ORF">EFK50_14245</name>
</gene>
<dbReference type="RefSeq" id="WP_123228181.1">
    <property type="nucleotide sequence ID" value="NZ_RJSE01000007.1"/>
</dbReference>
<dbReference type="Proteomes" id="UP000267128">
    <property type="component" value="Unassembled WGS sequence"/>
</dbReference>
<keyword evidence="2" id="KW-0238">DNA-binding</keyword>
<dbReference type="GO" id="GO:0003677">
    <property type="term" value="F:DNA binding"/>
    <property type="evidence" value="ECO:0007669"/>
    <property type="project" value="UniProtKB-KW"/>
</dbReference>
<evidence type="ECO:0000313" key="2">
    <source>
        <dbReference type="EMBL" id="RNL62889.1"/>
    </source>
</evidence>
<dbReference type="InterPro" id="IPR012340">
    <property type="entry name" value="NA-bd_OB-fold"/>
</dbReference>
<organism evidence="2 3">
    <name type="scientific">Nocardioides marmoriginsengisoli</name>
    <dbReference type="NCBI Taxonomy" id="661483"/>
    <lineage>
        <taxon>Bacteria</taxon>
        <taxon>Bacillati</taxon>
        <taxon>Actinomycetota</taxon>
        <taxon>Actinomycetes</taxon>
        <taxon>Propionibacteriales</taxon>
        <taxon>Nocardioidaceae</taxon>
        <taxon>Nocardioides</taxon>
    </lineage>
</organism>
<dbReference type="EMBL" id="RJSE01000007">
    <property type="protein sequence ID" value="RNL62889.1"/>
    <property type="molecule type" value="Genomic_DNA"/>
</dbReference>
<dbReference type="PANTHER" id="PTHR34075">
    <property type="entry name" value="BLR3430 PROTEIN"/>
    <property type="match status" value="1"/>
</dbReference>
<dbReference type="SUPFAM" id="SSF50249">
    <property type="entry name" value="Nucleic acid-binding proteins"/>
    <property type="match status" value="1"/>
</dbReference>
<dbReference type="Gene3D" id="6.10.30.10">
    <property type="match status" value="1"/>
</dbReference>
<dbReference type="Pfam" id="PF12172">
    <property type="entry name" value="zf-ChsH2"/>
    <property type="match status" value="1"/>
</dbReference>
<reference evidence="2 3" key="1">
    <citation type="submission" date="2018-11" db="EMBL/GenBank/DDBJ databases">
        <authorList>
            <person name="Li F."/>
        </authorList>
    </citation>
    <scope>NUCLEOTIDE SEQUENCE [LARGE SCALE GENOMIC DNA]</scope>
    <source>
        <strain evidence="2 3">Gsoil 097</strain>
    </source>
</reference>
<dbReference type="OrthoDB" id="7470921at2"/>
<comment type="caution">
    <text evidence="2">The sequence shown here is derived from an EMBL/GenBank/DDBJ whole genome shotgun (WGS) entry which is preliminary data.</text>
</comment>
<proteinExistence type="predicted"/>
<dbReference type="InterPro" id="IPR052513">
    <property type="entry name" value="Thioester_dehydratase-like"/>
</dbReference>
<protein>
    <submittedName>
        <fullName evidence="2">DNA-binding protein</fullName>
    </submittedName>
</protein>
<dbReference type="PANTHER" id="PTHR34075:SF5">
    <property type="entry name" value="BLR3430 PROTEIN"/>
    <property type="match status" value="1"/>
</dbReference>
<feature type="domain" description="ChsH2 rubredoxin-like zinc ribbon" evidence="1">
    <location>
        <begin position="13"/>
        <end position="49"/>
    </location>
</feature>
<keyword evidence="3" id="KW-1185">Reference proteome</keyword>
<sequence>MTQTLNDQLNAYRAGLDAGRLLLLSCRSCGKRFHYPRHRCPGCLGDGLEYTEASGQGSVHAITQMSTGGDGSRLVAMVELLEGPRVTAAIVSEGEVSVGDTVVWASAEDVNAAGCPLTFRPVPSAL</sequence>
<name>A0A3N0CHU8_9ACTN</name>
<evidence type="ECO:0000313" key="3">
    <source>
        <dbReference type="Proteomes" id="UP000267128"/>
    </source>
</evidence>